<reference evidence="1 2" key="1">
    <citation type="journal article" date="2021" name="Plant Biotechnol. J.">
        <title>Multi-omics assisted identification of the key and species-specific regulatory components of drought-tolerant mechanisms in Gossypium stocksii.</title>
        <authorList>
            <person name="Yu D."/>
            <person name="Ke L."/>
            <person name="Zhang D."/>
            <person name="Wu Y."/>
            <person name="Sun Y."/>
            <person name="Mei J."/>
            <person name="Sun J."/>
            <person name="Sun Y."/>
        </authorList>
    </citation>
    <scope>NUCLEOTIDE SEQUENCE [LARGE SCALE GENOMIC DNA]</scope>
    <source>
        <strain evidence="2">cv. E1</strain>
        <tissue evidence="1">Leaf</tissue>
    </source>
</reference>
<evidence type="ECO:0000313" key="2">
    <source>
        <dbReference type="Proteomes" id="UP000828251"/>
    </source>
</evidence>
<gene>
    <name evidence="1" type="ORF">J1N35_004864</name>
</gene>
<name>A0A9D3WCS0_9ROSI</name>
<keyword evidence="2" id="KW-1185">Reference proteome</keyword>
<dbReference type="EMBL" id="JAIQCV010000002">
    <property type="protein sequence ID" value="KAH1121704.1"/>
    <property type="molecule type" value="Genomic_DNA"/>
</dbReference>
<proteinExistence type="predicted"/>
<accession>A0A9D3WCS0</accession>
<sequence length="90" mass="10022">MADVVFDPIDVAIDIDLAVTTDIEFQSILSESVKESIRFLAIEKKVTIEEANEVNSFSSEKVNKTQKTKTSHDIKGRKLEAIILQKINGS</sequence>
<organism evidence="1 2">
    <name type="scientific">Gossypium stocksii</name>
    <dbReference type="NCBI Taxonomy" id="47602"/>
    <lineage>
        <taxon>Eukaryota</taxon>
        <taxon>Viridiplantae</taxon>
        <taxon>Streptophyta</taxon>
        <taxon>Embryophyta</taxon>
        <taxon>Tracheophyta</taxon>
        <taxon>Spermatophyta</taxon>
        <taxon>Magnoliopsida</taxon>
        <taxon>eudicotyledons</taxon>
        <taxon>Gunneridae</taxon>
        <taxon>Pentapetalae</taxon>
        <taxon>rosids</taxon>
        <taxon>malvids</taxon>
        <taxon>Malvales</taxon>
        <taxon>Malvaceae</taxon>
        <taxon>Malvoideae</taxon>
        <taxon>Gossypium</taxon>
    </lineage>
</organism>
<dbReference type="Proteomes" id="UP000828251">
    <property type="component" value="Unassembled WGS sequence"/>
</dbReference>
<protein>
    <submittedName>
        <fullName evidence="1">Uncharacterized protein</fullName>
    </submittedName>
</protein>
<comment type="caution">
    <text evidence="1">The sequence shown here is derived from an EMBL/GenBank/DDBJ whole genome shotgun (WGS) entry which is preliminary data.</text>
</comment>
<dbReference type="AlphaFoldDB" id="A0A9D3WCS0"/>
<evidence type="ECO:0000313" key="1">
    <source>
        <dbReference type="EMBL" id="KAH1121704.1"/>
    </source>
</evidence>